<name>A0AAU7AY59_9ACTN</name>
<proteinExistence type="predicted"/>
<organism evidence="2">
    <name type="scientific">Paraconexibacter sp. AEG42_29</name>
    <dbReference type="NCBI Taxonomy" id="2997339"/>
    <lineage>
        <taxon>Bacteria</taxon>
        <taxon>Bacillati</taxon>
        <taxon>Actinomycetota</taxon>
        <taxon>Thermoleophilia</taxon>
        <taxon>Solirubrobacterales</taxon>
        <taxon>Paraconexibacteraceae</taxon>
        <taxon>Paraconexibacter</taxon>
    </lineage>
</organism>
<gene>
    <name evidence="2" type="ORF">DSM112329_03562</name>
</gene>
<evidence type="ECO:0000313" key="2">
    <source>
        <dbReference type="EMBL" id="XAY06685.1"/>
    </source>
</evidence>
<evidence type="ECO:0000256" key="1">
    <source>
        <dbReference type="SAM" id="MobiDB-lite"/>
    </source>
</evidence>
<dbReference type="RefSeq" id="WP_354697905.1">
    <property type="nucleotide sequence ID" value="NZ_CP114014.1"/>
</dbReference>
<feature type="region of interest" description="Disordered" evidence="1">
    <location>
        <begin position="1"/>
        <end position="42"/>
    </location>
</feature>
<feature type="compositionally biased region" description="Basic and acidic residues" evidence="1">
    <location>
        <begin position="12"/>
        <end position="42"/>
    </location>
</feature>
<dbReference type="KEGG" id="parq:DSM112329_03562"/>
<reference evidence="2" key="1">
    <citation type="submission" date="2022-12" db="EMBL/GenBank/DDBJ databases">
        <title>Paraconexibacter alkalitolerans sp. nov. and Baekduia alba sp. nov., isolated from soil and emended description of the genera Paraconexibacter (Chun et al., 2020) and Baekduia (An et al., 2020).</title>
        <authorList>
            <person name="Vieira S."/>
            <person name="Huber K.J."/>
            <person name="Geppert A."/>
            <person name="Wolf J."/>
            <person name="Neumann-Schaal M."/>
            <person name="Muesken M."/>
            <person name="Overmann J."/>
        </authorList>
    </citation>
    <scope>NUCLEOTIDE SEQUENCE</scope>
    <source>
        <strain evidence="2">AEG42_29</strain>
    </source>
</reference>
<protein>
    <submittedName>
        <fullName evidence="2">Uncharacterized protein</fullName>
    </submittedName>
</protein>
<sequence length="68" mass="8095">MAGRQKTTFAKMSRETKVSERKAVKEMRKRQRREEIDRARAEGREVWETVDADDTSLDRPDRLELRTS</sequence>
<dbReference type="AlphaFoldDB" id="A0AAU7AY59"/>
<feature type="compositionally biased region" description="Polar residues" evidence="1">
    <location>
        <begin position="1"/>
        <end position="10"/>
    </location>
</feature>
<dbReference type="EMBL" id="CP114014">
    <property type="protein sequence ID" value="XAY06685.1"/>
    <property type="molecule type" value="Genomic_DNA"/>
</dbReference>
<accession>A0AAU7AY59</accession>